<dbReference type="AlphaFoldDB" id="A0A3S0KTH9"/>
<accession>A0A3S0KTH9</accession>
<keyword evidence="1" id="KW-0732">Signal</keyword>
<name>A0A3S0KTH9_9GAMM</name>
<dbReference type="Proteomes" id="UP000267400">
    <property type="component" value="Unassembled WGS sequence"/>
</dbReference>
<evidence type="ECO:0000313" key="3">
    <source>
        <dbReference type="EMBL" id="RTR06940.1"/>
    </source>
</evidence>
<comment type="caution">
    <text evidence="3">The sequence shown here is derived from an EMBL/GenBank/DDBJ whole genome shotgun (WGS) entry which is preliminary data.</text>
</comment>
<protein>
    <submittedName>
        <fullName evidence="3">Cupin domain-containing protein</fullName>
    </submittedName>
</protein>
<proteinExistence type="predicted"/>
<feature type="domain" description="Cupin type-2" evidence="2">
    <location>
        <begin position="51"/>
        <end position="106"/>
    </location>
</feature>
<dbReference type="InterPro" id="IPR014710">
    <property type="entry name" value="RmlC-like_jellyroll"/>
</dbReference>
<dbReference type="InterPro" id="IPR011051">
    <property type="entry name" value="RmlC_Cupin_sf"/>
</dbReference>
<dbReference type="PANTHER" id="PTHR38599:SF1">
    <property type="entry name" value="CUPIN DOMAIN PROTEIN (AFU_ORTHOLOGUE AFUA_3G13620)"/>
    <property type="match status" value="1"/>
</dbReference>
<evidence type="ECO:0000256" key="1">
    <source>
        <dbReference type="SAM" id="SignalP"/>
    </source>
</evidence>
<feature type="chain" id="PRO_5018781793" evidence="1">
    <location>
        <begin position="25"/>
        <end position="131"/>
    </location>
</feature>
<organism evidence="3 4">
    <name type="scientific">Halomonas nitroreducens</name>
    <dbReference type="NCBI Taxonomy" id="447425"/>
    <lineage>
        <taxon>Bacteria</taxon>
        <taxon>Pseudomonadati</taxon>
        <taxon>Pseudomonadota</taxon>
        <taxon>Gammaproteobacteria</taxon>
        <taxon>Oceanospirillales</taxon>
        <taxon>Halomonadaceae</taxon>
        <taxon>Halomonas</taxon>
    </lineage>
</organism>
<sequence>MNLRMTTAWTATALVVALGTPMLATGDSTQLMKTELQGVEGMEVNIVDYDVGPDWVTDRHIHPGHVFVYVTEGSLEVAVEGKEPRTIMAGEVFYERPDQPMVGRTVSAEGAKFTLFQIGSTGEPLTVSQPE</sequence>
<dbReference type="RefSeq" id="WP_126479842.1">
    <property type="nucleotide sequence ID" value="NZ_RXNS01000001.1"/>
</dbReference>
<keyword evidence="4" id="KW-1185">Reference proteome</keyword>
<evidence type="ECO:0000313" key="4">
    <source>
        <dbReference type="Proteomes" id="UP000267400"/>
    </source>
</evidence>
<dbReference type="Gene3D" id="2.60.120.10">
    <property type="entry name" value="Jelly Rolls"/>
    <property type="match status" value="1"/>
</dbReference>
<reference evidence="3 4" key="1">
    <citation type="submission" date="2018-12" db="EMBL/GenBank/DDBJ databases">
        <authorList>
            <person name="Yu L."/>
        </authorList>
    </citation>
    <scope>NUCLEOTIDE SEQUENCE [LARGE SCALE GENOMIC DNA]</scope>
    <source>
        <strain evidence="3 4">11S</strain>
    </source>
</reference>
<dbReference type="SUPFAM" id="SSF51182">
    <property type="entry name" value="RmlC-like cupins"/>
    <property type="match status" value="1"/>
</dbReference>
<feature type="signal peptide" evidence="1">
    <location>
        <begin position="1"/>
        <end position="24"/>
    </location>
</feature>
<dbReference type="InterPro" id="IPR013096">
    <property type="entry name" value="Cupin_2"/>
</dbReference>
<dbReference type="Pfam" id="PF07883">
    <property type="entry name" value="Cupin_2"/>
    <property type="match status" value="1"/>
</dbReference>
<evidence type="ECO:0000259" key="2">
    <source>
        <dbReference type="Pfam" id="PF07883"/>
    </source>
</evidence>
<dbReference type="OrthoDB" id="195923at2"/>
<dbReference type="PANTHER" id="PTHR38599">
    <property type="entry name" value="CUPIN DOMAIN PROTEIN (AFU_ORTHOLOGUE AFUA_3G13620)"/>
    <property type="match status" value="1"/>
</dbReference>
<dbReference type="EMBL" id="RXNS01000001">
    <property type="protein sequence ID" value="RTR06940.1"/>
    <property type="molecule type" value="Genomic_DNA"/>
</dbReference>
<gene>
    <name evidence="3" type="ORF">EKG36_00300</name>
</gene>